<accession>A0AAN9UMZ9</accession>
<dbReference type="GO" id="GO:0016301">
    <property type="term" value="F:kinase activity"/>
    <property type="evidence" value="ECO:0007669"/>
    <property type="project" value="InterPro"/>
</dbReference>
<dbReference type="Gene3D" id="3.40.50.300">
    <property type="entry name" value="P-loop containing nucleotide triphosphate hydrolases"/>
    <property type="match status" value="1"/>
</dbReference>
<reference evidence="5 6" key="1">
    <citation type="submission" date="2024-02" db="EMBL/GenBank/DDBJ databases">
        <title>De novo assembly and annotation of 12 fungi associated with fruit tree decline syndrome in Ontario, Canada.</title>
        <authorList>
            <person name="Sulman M."/>
            <person name="Ellouze W."/>
            <person name="Ilyukhin E."/>
        </authorList>
    </citation>
    <scope>NUCLEOTIDE SEQUENCE [LARGE SCALE GENOMIC DNA]</scope>
    <source>
        <strain evidence="5 6">M11/M66-122</strain>
    </source>
</reference>
<proteinExistence type="predicted"/>
<protein>
    <recommendedName>
        <fullName evidence="4">Zeta toxin domain-containing protein</fullName>
    </recommendedName>
</protein>
<evidence type="ECO:0000256" key="1">
    <source>
        <dbReference type="ARBA" id="ARBA00022741"/>
    </source>
</evidence>
<dbReference type="InterPro" id="IPR010488">
    <property type="entry name" value="Zeta_toxin_domain"/>
</dbReference>
<evidence type="ECO:0000256" key="3">
    <source>
        <dbReference type="SAM" id="MobiDB-lite"/>
    </source>
</evidence>
<dbReference type="InterPro" id="IPR027417">
    <property type="entry name" value="P-loop_NTPase"/>
</dbReference>
<feature type="domain" description="Zeta toxin" evidence="4">
    <location>
        <begin position="39"/>
        <end position="157"/>
    </location>
</feature>
<evidence type="ECO:0000259" key="4">
    <source>
        <dbReference type="Pfam" id="PF06414"/>
    </source>
</evidence>
<name>A0AAN9UMZ9_9PEZI</name>
<dbReference type="GO" id="GO:0005524">
    <property type="term" value="F:ATP binding"/>
    <property type="evidence" value="ECO:0007669"/>
    <property type="project" value="UniProtKB-KW"/>
</dbReference>
<comment type="caution">
    <text evidence="5">The sequence shown here is derived from an EMBL/GenBank/DDBJ whole genome shotgun (WGS) entry which is preliminary data.</text>
</comment>
<sequence length="382" mass="40550">MNPDPKSYILSESESRAIFEEKIVPAELDNLTTGPSPPPQRRQPLAVFVIGQTGAGKTRTAPALKAAMMMMMAAGAPAHFIADTYKAYHPAYAALLRAAATSGSRNPGLASQATGPDARRWLAMAVRRAAARRLDVLVESACRHEGDFADLARVFKEEATGAGEGEGHDSGTGNRGGYRVEVALVAVPAALSLLGILTRFHAGLPEAGSGNLPPRLTPRKVHDDSYAGVLGAAAFIDGDVSASGGGAVVDQVVVVRRDNLVAYANERVAEAGEEGGGRRRRWARPGSAVEAVLAERRRPLTENEWAVARADVQRLRDMKIPGVDAQLEEVEVLLRTLGSAGPSDGDPEFPALKPWRLPNTSSGRGTSHELDEDLEFSLRLGT</sequence>
<feature type="region of interest" description="Disordered" evidence="3">
    <location>
        <begin position="338"/>
        <end position="382"/>
    </location>
</feature>
<organism evidence="5 6">
    <name type="scientific">Diatrype stigma</name>
    <dbReference type="NCBI Taxonomy" id="117547"/>
    <lineage>
        <taxon>Eukaryota</taxon>
        <taxon>Fungi</taxon>
        <taxon>Dikarya</taxon>
        <taxon>Ascomycota</taxon>
        <taxon>Pezizomycotina</taxon>
        <taxon>Sordariomycetes</taxon>
        <taxon>Xylariomycetidae</taxon>
        <taxon>Xylariales</taxon>
        <taxon>Diatrypaceae</taxon>
        <taxon>Diatrype</taxon>
    </lineage>
</organism>
<dbReference type="AlphaFoldDB" id="A0AAN9UMZ9"/>
<keyword evidence="2" id="KW-0067">ATP-binding</keyword>
<keyword evidence="6" id="KW-1185">Reference proteome</keyword>
<gene>
    <name evidence="5" type="ORF">SLS62_006570</name>
</gene>
<dbReference type="Proteomes" id="UP001320420">
    <property type="component" value="Unassembled WGS sequence"/>
</dbReference>
<dbReference type="Pfam" id="PF06414">
    <property type="entry name" value="Zeta_toxin"/>
    <property type="match status" value="2"/>
</dbReference>
<keyword evidence="1" id="KW-0547">Nucleotide-binding</keyword>
<feature type="domain" description="Zeta toxin" evidence="4">
    <location>
        <begin position="177"/>
        <end position="266"/>
    </location>
</feature>
<evidence type="ECO:0000313" key="5">
    <source>
        <dbReference type="EMBL" id="KAK7751485.1"/>
    </source>
</evidence>
<evidence type="ECO:0000256" key="2">
    <source>
        <dbReference type="ARBA" id="ARBA00022840"/>
    </source>
</evidence>
<evidence type="ECO:0000313" key="6">
    <source>
        <dbReference type="Proteomes" id="UP001320420"/>
    </source>
</evidence>
<dbReference type="EMBL" id="JAKJXP020000049">
    <property type="protein sequence ID" value="KAK7751485.1"/>
    <property type="molecule type" value="Genomic_DNA"/>
</dbReference>